<dbReference type="SUPFAM" id="SSF51735">
    <property type="entry name" value="NAD(P)-binding Rossmann-fold domains"/>
    <property type="match status" value="1"/>
</dbReference>
<dbReference type="InterPro" id="IPR036291">
    <property type="entry name" value="NAD(P)-bd_dom_sf"/>
</dbReference>
<dbReference type="GO" id="GO:0005634">
    <property type="term" value="C:nucleus"/>
    <property type="evidence" value="ECO:0007669"/>
    <property type="project" value="TreeGrafter"/>
</dbReference>
<evidence type="ECO:0000256" key="3">
    <source>
        <dbReference type="SAM" id="MobiDB-lite"/>
    </source>
</evidence>
<organism evidence="5 6">
    <name type="scientific">Paraphaeosphaeria minitans</name>
    <dbReference type="NCBI Taxonomy" id="565426"/>
    <lineage>
        <taxon>Eukaryota</taxon>
        <taxon>Fungi</taxon>
        <taxon>Dikarya</taxon>
        <taxon>Ascomycota</taxon>
        <taxon>Pezizomycotina</taxon>
        <taxon>Dothideomycetes</taxon>
        <taxon>Pleosporomycetidae</taxon>
        <taxon>Pleosporales</taxon>
        <taxon>Massarineae</taxon>
        <taxon>Didymosphaeriaceae</taxon>
        <taxon>Paraphaeosphaeria</taxon>
    </lineage>
</organism>
<evidence type="ECO:0000313" key="6">
    <source>
        <dbReference type="Proteomes" id="UP000756921"/>
    </source>
</evidence>
<protein>
    <submittedName>
        <fullName evidence="5">Hscarg protein</fullName>
    </submittedName>
</protein>
<dbReference type="Gene3D" id="3.40.50.720">
    <property type="entry name" value="NAD(P)-binding Rossmann-like Domain"/>
    <property type="match status" value="1"/>
</dbReference>
<dbReference type="InterPro" id="IPR051164">
    <property type="entry name" value="NmrA-like_oxidored"/>
</dbReference>
<feature type="compositionally biased region" description="Low complexity" evidence="3">
    <location>
        <begin position="11"/>
        <end position="38"/>
    </location>
</feature>
<dbReference type="InterPro" id="IPR008030">
    <property type="entry name" value="NmrA-like"/>
</dbReference>
<evidence type="ECO:0000259" key="4">
    <source>
        <dbReference type="Pfam" id="PF05368"/>
    </source>
</evidence>
<evidence type="ECO:0000313" key="5">
    <source>
        <dbReference type="EMBL" id="KAF9734318.1"/>
    </source>
</evidence>
<dbReference type="PANTHER" id="PTHR42748:SF31">
    <property type="entry name" value="NMRA-LIKE DOMAIN-CONTAINING PROTEIN-RELATED"/>
    <property type="match status" value="1"/>
</dbReference>
<dbReference type="PANTHER" id="PTHR42748">
    <property type="entry name" value="NITROGEN METABOLITE REPRESSION PROTEIN NMRA FAMILY MEMBER"/>
    <property type="match status" value="1"/>
</dbReference>
<dbReference type="OrthoDB" id="3358371at2759"/>
<dbReference type="EMBL" id="WJXW01000007">
    <property type="protein sequence ID" value="KAF9734318.1"/>
    <property type="molecule type" value="Genomic_DNA"/>
</dbReference>
<name>A0A9P6KP55_9PLEO</name>
<sequence length="356" mass="38534">MKAFKKLLGRSSKSSKSTTQPPSEAQTTTTTTTDPLPTTTTMAKQTIVVFGATGKQGGSVVKTILADPKTAAKYHVKAVTRDTTKESAQKLKELGAEVVSADLNAPETIAPVLEGAYGVFAVTNFLEKMDAAPEITQGKAVADAAKAAGVQHLVWSSLFNVTKLTEGKLTNVHHFDSKAQVEEYIREIGIPATFFLAGYFMSNLPGLSISEHTGWTLNLPTTKNAPIPLFDAEDDTGKFVKGIFENREKLLGQRVLGATAYYTPTQLIEELKEVYPKTAATAAYNELPGDIYKGILGNFGLSESFQQEMLENHQLFDVAGYFGGEKLDASHSIVDEPLTTWKEYIGRSPVFAAVKN</sequence>
<evidence type="ECO:0000256" key="1">
    <source>
        <dbReference type="ARBA" id="ARBA00006328"/>
    </source>
</evidence>
<dbReference type="CDD" id="cd05251">
    <property type="entry name" value="NmrA_like_SDR_a"/>
    <property type="match status" value="1"/>
</dbReference>
<dbReference type="Pfam" id="PF05368">
    <property type="entry name" value="NmrA"/>
    <property type="match status" value="1"/>
</dbReference>
<gene>
    <name evidence="5" type="ORF">PMIN01_07221</name>
</gene>
<comment type="similarity">
    <text evidence="1">Belongs to the NmrA-type oxidoreductase family.</text>
</comment>
<reference evidence="5" key="1">
    <citation type="journal article" date="2020" name="Mol. Plant Microbe Interact.">
        <title>Genome Sequence of the Biocontrol Agent Coniothyrium minitans strain Conio (IMI 134523).</title>
        <authorList>
            <person name="Patel D."/>
            <person name="Shittu T.A."/>
            <person name="Baroncelli R."/>
            <person name="Muthumeenakshi S."/>
            <person name="Osborne T.H."/>
            <person name="Janganan T.K."/>
            <person name="Sreenivasaprasad S."/>
        </authorList>
    </citation>
    <scope>NUCLEOTIDE SEQUENCE</scope>
    <source>
        <strain evidence="5">Conio</strain>
    </source>
</reference>
<keyword evidence="6" id="KW-1185">Reference proteome</keyword>
<keyword evidence="2" id="KW-0521">NADP</keyword>
<feature type="region of interest" description="Disordered" evidence="3">
    <location>
        <begin position="1"/>
        <end position="38"/>
    </location>
</feature>
<evidence type="ECO:0000256" key="2">
    <source>
        <dbReference type="ARBA" id="ARBA00022857"/>
    </source>
</evidence>
<dbReference type="Gene3D" id="3.90.25.10">
    <property type="entry name" value="UDP-galactose 4-epimerase, domain 1"/>
    <property type="match status" value="1"/>
</dbReference>
<dbReference type="AlphaFoldDB" id="A0A9P6KP55"/>
<comment type="caution">
    <text evidence="5">The sequence shown here is derived from an EMBL/GenBank/DDBJ whole genome shotgun (WGS) entry which is preliminary data.</text>
</comment>
<feature type="domain" description="NmrA-like" evidence="4">
    <location>
        <begin position="44"/>
        <end position="345"/>
    </location>
</feature>
<dbReference type="Proteomes" id="UP000756921">
    <property type="component" value="Unassembled WGS sequence"/>
</dbReference>
<proteinExistence type="inferred from homology"/>
<accession>A0A9P6KP55</accession>